<dbReference type="Proteomes" id="UP000054279">
    <property type="component" value="Unassembled WGS sequence"/>
</dbReference>
<evidence type="ECO:0000256" key="1">
    <source>
        <dbReference type="SAM" id="MobiDB-lite"/>
    </source>
</evidence>
<accession>A0A0C9UBF2</accession>
<dbReference type="AlphaFoldDB" id="A0A0C9UBF2"/>
<sequence length="159" mass="18756">MDVQRSGCRTQEKRQRMQSKVKDIKSKLSPIHRIPTELLVYIFELASKVRFEDLPDYHSSWRMDGDRYGCITLKTSPFVFLHVCNKWRRVMPDTPTPFSQPILTVGYSFDPSKILPMWLKQLKRVRLDVHINADRWQALEEFETIPDPWQLGIPTPLIS</sequence>
<evidence type="ECO:0000313" key="3">
    <source>
        <dbReference type="Proteomes" id="UP000054279"/>
    </source>
</evidence>
<dbReference type="EMBL" id="KN838263">
    <property type="protein sequence ID" value="KIJ22425.1"/>
    <property type="molecule type" value="Genomic_DNA"/>
</dbReference>
<evidence type="ECO:0000313" key="2">
    <source>
        <dbReference type="EMBL" id="KIJ22425.1"/>
    </source>
</evidence>
<feature type="compositionally biased region" description="Basic and acidic residues" evidence="1">
    <location>
        <begin position="10"/>
        <end position="21"/>
    </location>
</feature>
<evidence type="ECO:0008006" key="4">
    <source>
        <dbReference type="Google" id="ProtNLM"/>
    </source>
</evidence>
<feature type="region of interest" description="Disordered" evidence="1">
    <location>
        <begin position="1"/>
        <end position="21"/>
    </location>
</feature>
<gene>
    <name evidence="2" type="ORF">M422DRAFT_277150</name>
</gene>
<proteinExistence type="predicted"/>
<dbReference type="HOGENOM" id="CLU_1661892_0_0_1"/>
<keyword evidence="3" id="KW-1185">Reference proteome</keyword>
<name>A0A0C9UBF2_SPHS4</name>
<organism evidence="2 3">
    <name type="scientific">Sphaerobolus stellatus (strain SS14)</name>
    <dbReference type="NCBI Taxonomy" id="990650"/>
    <lineage>
        <taxon>Eukaryota</taxon>
        <taxon>Fungi</taxon>
        <taxon>Dikarya</taxon>
        <taxon>Basidiomycota</taxon>
        <taxon>Agaricomycotina</taxon>
        <taxon>Agaricomycetes</taxon>
        <taxon>Phallomycetidae</taxon>
        <taxon>Geastrales</taxon>
        <taxon>Sphaerobolaceae</taxon>
        <taxon>Sphaerobolus</taxon>
    </lineage>
</organism>
<reference evidence="2 3" key="1">
    <citation type="submission" date="2014-06" db="EMBL/GenBank/DDBJ databases">
        <title>Evolutionary Origins and Diversification of the Mycorrhizal Mutualists.</title>
        <authorList>
            <consortium name="DOE Joint Genome Institute"/>
            <consortium name="Mycorrhizal Genomics Consortium"/>
            <person name="Kohler A."/>
            <person name="Kuo A."/>
            <person name="Nagy L.G."/>
            <person name="Floudas D."/>
            <person name="Copeland A."/>
            <person name="Barry K.W."/>
            <person name="Cichocki N."/>
            <person name="Veneault-Fourrey C."/>
            <person name="LaButti K."/>
            <person name="Lindquist E.A."/>
            <person name="Lipzen A."/>
            <person name="Lundell T."/>
            <person name="Morin E."/>
            <person name="Murat C."/>
            <person name="Riley R."/>
            <person name="Ohm R."/>
            <person name="Sun H."/>
            <person name="Tunlid A."/>
            <person name="Henrissat B."/>
            <person name="Grigoriev I.V."/>
            <person name="Hibbett D.S."/>
            <person name="Martin F."/>
        </authorList>
    </citation>
    <scope>NUCLEOTIDE SEQUENCE [LARGE SCALE GENOMIC DNA]</scope>
    <source>
        <strain evidence="2 3">SS14</strain>
    </source>
</reference>
<protein>
    <recommendedName>
        <fullName evidence="4">F-box domain-containing protein</fullName>
    </recommendedName>
</protein>
<dbReference type="OrthoDB" id="3266451at2759"/>